<accession>A0ABY8QVG7</accession>
<dbReference type="NCBIfam" id="TIGR01873">
    <property type="entry name" value="cas_CT1978"/>
    <property type="match status" value="1"/>
</dbReference>
<gene>
    <name evidence="2" type="primary">cas2e</name>
    <name evidence="2" type="ORF">LWF01_03935</name>
</gene>
<keyword evidence="3" id="KW-1185">Reference proteome</keyword>
<dbReference type="EMBL" id="CP090958">
    <property type="protein sequence ID" value="WGW12933.1"/>
    <property type="molecule type" value="Genomic_DNA"/>
</dbReference>
<evidence type="ECO:0000256" key="1">
    <source>
        <dbReference type="SAM" id="MobiDB-lite"/>
    </source>
</evidence>
<dbReference type="Proteomes" id="UP001209083">
    <property type="component" value="Chromosome"/>
</dbReference>
<dbReference type="Pfam" id="PF09707">
    <property type="entry name" value="Cas_Cas2CT1978"/>
    <property type="match status" value="1"/>
</dbReference>
<feature type="compositionally biased region" description="Basic and acidic residues" evidence="1">
    <location>
        <begin position="120"/>
        <end position="151"/>
    </location>
</feature>
<feature type="region of interest" description="Disordered" evidence="1">
    <location>
        <begin position="90"/>
        <end position="151"/>
    </location>
</feature>
<reference evidence="2 3" key="1">
    <citation type="submission" date="2023-05" db="EMBL/GenBank/DDBJ databases">
        <title>Lithophilousrod everest ZFBP1038 complete genpme.</title>
        <authorList>
            <person name="Tian M."/>
        </authorList>
    </citation>
    <scope>NUCLEOTIDE SEQUENCE [LARGE SCALE GENOMIC DNA]</scope>
    <source>
        <strain evidence="2 3">ZFBP1038</strain>
    </source>
</reference>
<evidence type="ECO:0000313" key="3">
    <source>
        <dbReference type="Proteomes" id="UP001209083"/>
    </source>
</evidence>
<dbReference type="InterPro" id="IPR010152">
    <property type="entry name" value="CRISPR-assoc_prot_Cas2_sub"/>
</dbReference>
<sequence>MVVLVLSACPVGLRGQLTRWLLEISAGVFVGRVSTRVRDLLWQRAVEMVGQGRAIMVYSAANEQRLEFRVHGHHWEPVDFDGISLMMRPNEGGDVESRTMPQTGWSSASSANTSTAGSLWRDESECENDHSCWLHPEPRGRSSPRLRDQAG</sequence>
<dbReference type="CDD" id="cd09755">
    <property type="entry name" value="Cas2_I-E"/>
    <property type="match status" value="1"/>
</dbReference>
<proteinExistence type="predicted"/>
<dbReference type="Gene3D" id="3.30.70.240">
    <property type="match status" value="1"/>
</dbReference>
<organism evidence="2 3">
    <name type="scientific">Saxibacter everestensis</name>
    <dbReference type="NCBI Taxonomy" id="2909229"/>
    <lineage>
        <taxon>Bacteria</taxon>
        <taxon>Bacillati</taxon>
        <taxon>Actinomycetota</taxon>
        <taxon>Actinomycetes</taxon>
        <taxon>Micrococcales</taxon>
        <taxon>Brevibacteriaceae</taxon>
        <taxon>Saxibacter</taxon>
    </lineage>
</organism>
<protein>
    <submittedName>
        <fullName evidence="2">Type I-E CRISPR-associated endoribonuclease Cas2e</fullName>
    </submittedName>
</protein>
<name>A0ABY8QVG7_9MICO</name>
<dbReference type="RefSeq" id="WP_349639741.1">
    <property type="nucleotide sequence ID" value="NZ_CP090958.1"/>
</dbReference>
<evidence type="ECO:0000313" key="2">
    <source>
        <dbReference type="EMBL" id="WGW12933.1"/>
    </source>
</evidence>
<feature type="compositionally biased region" description="Low complexity" evidence="1">
    <location>
        <begin position="103"/>
        <end position="118"/>
    </location>
</feature>